<dbReference type="InterPro" id="IPR049176">
    <property type="entry name" value="COG5_N"/>
</dbReference>
<protein>
    <recommendedName>
        <fullName evidence="5">Conserved oligomeric Golgi complex subunit 5</fullName>
        <ecNumber evidence="4">2.8.2.20</ecNumber>
    </recommendedName>
    <alternativeName>
        <fullName evidence="12">Putative protein-tyrosine sulfotransferase</fullName>
    </alternativeName>
    <alternativeName>
        <fullName evidence="13">Tyrosylprotein sulfotransferase</fullName>
    </alternativeName>
</protein>
<dbReference type="InterPro" id="IPR048485">
    <property type="entry name" value="COG5_helical"/>
</dbReference>
<gene>
    <name evidence="16" type="ORF">DGYR_LOCUS8477</name>
</gene>
<evidence type="ECO:0000256" key="4">
    <source>
        <dbReference type="ARBA" id="ARBA00013262"/>
    </source>
</evidence>
<evidence type="ECO:0000256" key="7">
    <source>
        <dbReference type="ARBA" id="ARBA00023034"/>
    </source>
</evidence>
<organism evidence="16 17">
    <name type="scientific">Dimorphilus gyrociliatus</name>
    <dbReference type="NCBI Taxonomy" id="2664684"/>
    <lineage>
        <taxon>Eukaryota</taxon>
        <taxon>Metazoa</taxon>
        <taxon>Spiralia</taxon>
        <taxon>Lophotrochozoa</taxon>
        <taxon>Annelida</taxon>
        <taxon>Polychaeta</taxon>
        <taxon>Polychaeta incertae sedis</taxon>
        <taxon>Dinophilidae</taxon>
        <taxon>Dimorphilus</taxon>
    </lineage>
</organism>
<dbReference type="GO" id="GO:0006891">
    <property type="term" value="P:intra-Golgi vesicle-mediated transport"/>
    <property type="evidence" value="ECO:0007669"/>
    <property type="project" value="InterPro"/>
</dbReference>
<dbReference type="EC" id="2.8.2.20" evidence="4"/>
<evidence type="ECO:0000256" key="13">
    <source>
        <dbReference type="ARBA" id="ARBA00078094"/>
    </source>
</evidence>
<evidence type="ECO:0000259" key="14">
    <source>
        <dbReference type="Pfam" id="PF10392"/>
    </source>
</evidence>
<dbReference type="PANTHER" id="PTHR13228:SF3">
    <property type="entry name" value="CONSERVED OLIGOMERIC GOLGI COMPLEX SUBUNIT 5"/>
    <property type="match status" value="1"/>
</dbReference>
<feature type="domain" description="Conserved oligomeric Golgi complex subunit 5 N-terminal" evidence="14">
    <location>
        <begin position="5"/>
        <end position="107"/>
    </location>
</feature>
<accession>A0A7I8VVL3</accession>
<dbReference type="FunFam" id="3.40.50.300:FF:002853">
    <property type="entry name" value="Protein-tyrosine sulfotransferase"/>
    <property type="match status" value="1"/>
</dbReference>
<name>A0A7I8VVL3_9ANNE</name>
<evidence type="ECO:0000256" key="10">
    <source>
        <dbReference type="ARBA" id="ARBA00023180"/>
    </source>
</evidence>
<keyword evidence="9" id="KW-1015">Disulfide bond</keyword>
<comment type="function">
    <text evidence="1">Catalyzes the O-sulfation of tyrosine residues within acidic motifs of polypeptides, using 3'-phosphoadenylyl sulfate (PAPS) as cosubstrate.</text>
</comment>
<evidence type="ECO:0000256" key="5">
    <source>
        <dbReference type="ARBA" id="ARBA00020974"/>
    </source>
</evidence>
<keyword evidence="10" id="KW-0325">Glycoprotein</keyword>
<comment type="catalytic activity">
    <reaction evidence="11">
        <text>L-tyrosyl-[protein] + 3'-phosphoadenylyl sulfate = O-sulfo-L-tyrosine-[protein] + adenosine 3',5'-bisphosphate + H(+)</text>
        <dbReference type="Rhea" id="RHEA:16801"/>
        <dbReference type="Rhea" id="RHEA-COMP:10136"/>
        <dbReference type="Rhea" id="RHEA-COMP:11688"/>
        <dbReference type="ChEBI" id="CHEBI:15378"/>
        <dbReference type="ChEBI" id="CHEBI:46858"/>
        <dbReference type="ChEBI" id="CHEBI:58339"/>
        <dbReference type="ChEBI" id="CHEBI:58343"/>
        <dbReference type="ChEBI" id="CHEBI:65286"/>
        <dbReference type="EC" id="2.8.2.20"/>
    </reaction>
</comment>
<keyword evidence="8" id="KW-0472">Membrane</keyword>
<comment type="subcellular location">
    <subcellularLocation>
        <location evidence="2">Golgi apparatus membrane</location>
        <topology evidence="2">Peripheral membrane protein</topology>
    </subcellularLocation>
</comment>
<comment type="similarity">
    <text evidence="3">Belongs to the protein sulfotransferase family.</text>
</comment>
<dbReference type="OrthoDB" id="18786at2759"/>
<evidence type="ECO:0000256" key="9">
    <source>
        <dbReference type="ARBA" id="ARBA00023157"/>
    </source>
</evidence>
<reference evidence="16 17" key="1">
    <citation type="submission" date="2020-08" db="EMBL/GenBank/DDBJ databases">
        <authorList>
            <person name="Hejnol A."/>
        </authorList>
    </citation>
    <scope>NUCLEOTIDE SEQUENCE [LARGE SCALE GENOMIC DNA]</scope>
</reference>
<evidence type="ECO:0000256" key="6">
    <source>
        <dbReference type="ARBA" id="ARBA00022679"/>
    </source>
</evidence>
<evidence type="ECO:0000313" key="17">
    <source>
        <dbReference type="Proteomes" id="UP000549394"/>
    </source>
</evidence>
<proteinExistence type="inferred from homology"/>
<dbReference type="AlphaFoldDB" id="A0A7I8VVL3"/>
<dbReference type="Pfam" id="PF20649">
    <property type="entry name" value="COG5_C"/>
    <property type="match status" value="1"/>
</dbReference>
<evidence type="ECO:0000256" key="1">
    <source>
        <dbReference type="ARBA" id="ARBA00003886"/>
    </source>
</evidence>
<dbReference type="Pfam" id="PF10392">
    <property type="entry name" value="COG5_N"/>
    <property type="match status" value="1"/>
</dbReference>
<evidence type="ECO:0000259" key="15">
    <source>
        <dbReference type="Pfam" id="PF20649"/>
    </source>
</evidence>
<evidence type="ECO:0000256" key="3">
    <source>
        <dbReference type="ARBA" id="ARBA00009988"/>
    </source>
</evidence>
<dbReference type="InterPro" id="IPR019465">
    <property type="entry name" value="Cog5"/>
</dbReference>
<dbReference type="GO" id="GO:0008476">
    <property type="term" value="F:protein-tyrosine sulfotransferase activity"/>
    <property type="evidence" value="ECO:0007669"/>
    <property type="project" value="UniProtKB-EC"/>
</dbReference>
<sequence length="1069" mass="120903">MQGMSIANQLKKISDGLDLLDKELHNQIVTHHEDLLSQATGVETLEGVLQIMQNRIESLMTSLERIKARVTEPYEKIVKRTKQLKRLQEACDLLRRIIRLLYLSKRLKIQLEGGAREIAKSAQSLAELDYLMEGQDLSGIDIIEQDRRFIRQARKEVETHAQSMLAQGIENKNQSSVSTALQVFYHLDMLKTIVNQSVLNCIKCLKDHIGQCVNVQHLMSSMKQTAPAAPGRSALPTNTAAFRAALWTNMEKVMDSIYNSCAQMQHLNKVIAKKKDPVSHTKFSDILENDILDEFWSSTSYSLTTVFSAAVEENTYVKQALEGEYPKLIRLFNDLWRRLGHLFEDETVEDTQRYENQLRNSISLLEEAYLSKSLSRLFDVVNMALSSGNSNPPSINDIEAILKVFVSELNFAKVDSDLMYSVASNVSKTLNLFAVKCEQISSTDGEASQVISPPTQGQTRNAQIVNVLYRLFDGGSKIIDSLENVEDRVVNNLKSSLNSLTNCMKQTICPLFTSISEALEAIIATLHNEDFSSSDHSDGSNCSLYMKELGDFIQRVDQSYLVQFDCRSDWLDEECVLPLASRCIQLFIRHVCLTRPVGEGGRLRLAADCAELERAVQPLCKPSFLGSTYKSLRALRPLLFMTPENLITAPSLGEAIPYSFAIHLLLARAPSSIPSPYSLNNWSMNKYSDWLNKHSEKERLALLQVALQTYVSNVQKRGEKEYDVIYPFLFQLLQDAQATFCSNNGRENSILAKIKFDAVNSEGIKFTYSALSPIIFIGGVPRSGTTLMRVILDAHPNIRCGEETRIIPRILNIFGPLKTFSFEDLKNVYNIGLTGNILERAVTTFILEIIVRHGEPSANLCNKDPFTLKSSVYLSNLFPNSKFILMVRDGRAVVHSLINRYITVSGFNLSDYSQCLSAWNSIIKSMITQCEDIGSGRCLIVRYENLILQQESTLRKVMEFLQVEWSENTLNHEKFVGKKRGISLSKVERSSSQVIQPVNLNALYNWTKDFPKDLQKRGKLIAPMLQTLGYKPDHFPPFYGKPNDNVIVKTREIHLEANYWKKLADSYIK</sequence>
<keyword evidence="17" id="KW-1185">Reference proteome</keyword>
<dbReference type="Proteomes" id="UP000549394">
    <property type="component" value="Unassembled WGS sequence"/>
</dbReference>
<dbReference type="EMBL" id="CAJFCJ010000012">
    <property type="protein sequence ID" value="CAD5120370.1"/>
    <property type="molecule type" value="Genomic_DNA"/>
</dbReference>
<keyword evidence="6" id="KW-0808">Transferase</keyword>
<evidence type="ECO:0000256" key="2">
    <source>
        <dbReference type="ARBA" id="ARBA00004395"/>
    </source>
</evidence>
<evidence type="ECO:0000256" key="11">
    <source>
        <dbReference type="ARBA" id="ARBA00048460"/>
    </source>
</evidence>
<dbReference type="PANTHER" id="PTHR13228">
    <property type="entry name" value="CONSERVED OLIGOMERIC GOLGI COMPLEX COMPONENT 5"/>
    <property type="match status" value="1"/>
</dbReference>
<dbReference type="InterPro" id="IPR027417">
    <property type="entry name" value="P-loop_NTPase"/>
</dbReference>
<comment type="caution">
    <text evidence="16">The sequence shown here is derived from an EMBL/GenBank/DDBJ whole genome shotgun (WGS) entry which is preliminary data.</text>
</comment>
<dbReference type="Pfam" id="PF13469">
    <property type="entry name" value="Sulfotransfer_3"/>
    <property type="match status" value="1"/>
</dbReference>
<keyword evidence="7" id="KW-0333">Golgi apparatus</keyword>
<evidence type="ECO:0000313" key="16">
    <source>
        <dbReference type="EMBL" id="CAD5120370.1"/>
    </source>
</evidence>
<evidence type="ECO:0000256" key="12">
    <source>
        <dbReference type="ARBA" id="ARBA00070286"/>
    </source>
</evidence>
<dbReference type="GO" id="GO:0000139">
    <property type="term" value="C:Golgi membrane"/>
    <property type="evidence" value="ECO:0007669"/>
    <property type="project" value="UniProtKB-SubCell"/>
</dbReference>
<dbReference type="GO" id="GO:0017119">
    <property type="term" value="C:Golgi transport complex"/>
    <property type="evidence" value="ECO:0007669"/>
    <property type="project" value="InterPro"/>
</dbReference>
<dbReference type="Gene3D" id="3.40.50.300">
    <property type="entry name" value="P-loop containing nucleotide triphosphate hydrolases"/>
    <property type="match status" value="1"/>
</dbReference>
<dbReference type="SUPFAM" id="SSF52540">
    <property type="entry name" value="P-loop containing nucleoside triphosphate hydrolases"/>
    <property type="match status" value="1"/>
</dbReference>
<evidence type="ECO:0000256" key="8">
    <source>
        <dbReference type="ARBA" id="ARBA00023136"/>
    </source>
</evidence>
<feature type="domain" description="Conserved oligomeric Golgi complex subunit 5 helical" evidence="15">
    <location>
        <begin position="137"/>
        <end position="336"/>
    </location>
</feature>